<dbReference type="InterPro" id="IPR003593">
    <property type="entry name" value="AAA+_ATPase"/>
</dbReference>
<keyword evidence="1" id="KW-0547">Nucleotide-binding</keyword>
<evidence type="ECO:0000313" key="6">
    <source>
        <dbReference type="Proteomes" id="UP000306740"/>
    </source>
</evidence>
<dbReference type="CDD" id="cd03230">
    <property type="entry name" value="ABC_DR_subfamily_A"/>
    <property type="match status" value="1"/>
</dbReference>
<gene>
    <name evidence="5" type="ORF">FHE65_23340</name>
    <name evidence="4" type="ORF">FHE65_29640</name>
</gene>
<dbReference type="SMART" id="SM00382">
    <property type="entry name" value="AAA"/>
    <property type="match status" value="1"/>
</dbReference>
<name>A0A5C4MD51_9ACTN</name>
<dbReference type="PANTHER" id="PTHR43158">
    <property type="entry name" value="SKFA PEPTIDE EXPORT ATP-BINDING PROTEIN SKFE"/>
    <property type="match status" value="1"/>
</dbReference>
<dbReference type="PROSITE" id="PS50893">
    <property type="entry name" value="ABC_TRANSPORTER_2"/>
    <property type="match status" value="1"/>
</dbReference>
<dbReference type="EMBL" id="VDFR01000178">
    <property type="protein sequence ID" value="TNC33030.1"/>
    <property type="molecule type" value="Genomic_DNA"/>
</dbReference>
<dbReference type="Pfam" id="PF00005">
    <property type="entry name" value="ABC_tran"/>
    <property type="match status" value="1"/>
</dbReference>
<dbReference type="Proteomes" id="UP000306740">
    <property type="component" value="Unassembled WGS sequence"/>
</dbReference>
<proteinExistence type="predicted"/>
<dbReference type="RefSeq" id="WP_139106675.1">
    <property type="nucleotide sequence ID" value="NZ_VDFR01000110.1"/>
</dbReference>
<evidence type="ECO:0000259" key="3">
    <source>
        <dbReference type="PROSITE" id="PS50893"/>
    </source>
</evidence>
<comment type="caution">
    <text evidence="4">The sequence shown here is derived from an EMBL/GenBank/DDBJ whole genome shotgun (WGS) entry which is preliminary data.</text>
</comment>
<protein>
    <submittedName>
        <fullName evidence="4">ABC transporter ATP-binding protein</fullName>
    </submittedName>
</protein>
<accession>A0A5C4MD51</accession>
<evidence type="ECO:0000256" key="2">
    <source>
        <dbReference type="ARBA" id="ARBA00022840"/>
    </source>
</evidence>
<dbReference type="InterPro" id="IPR027417">
    <property type="entry name" value="P-loop_NTPase"/>
</dbReference>
<organism evidence="4 6">
    <name type="scientific">Mumia zhuanghuii</name>
    <dbReference type="NCBI Taxonomy" id="2585211"/>
    <lineage>
        <taxon>Bacteria</taxon>
        <taxon>Bacillati</taxon>
        <taxon>Actinomycetota</taxon>
        <taxon>Actinomycetes</taxon>
        <taxon>Propionibacteriales</taxon>
        <taxon>Nocardioidaceae</taxon>
        <taxon>Mumia</taxon>
    </lineage>
</organism>
<feature type="domain" description="ABC transporter" evidence="3">
    <location>
        <begin position="7"/>
        <end position="235"/>
    </location>
</feature>
<evidence type="ECO:0000256" key="1">
    <source>
        <dbReference type="ARBA" id="ARBA00022741"/>
    </source>
</evidence>
<dbReference type="OrthoDB" id="9804819at2"/>
<reference evidence="4 6" key="1">
    <citation type="submission" date="2019-05" db="EMBL/GenBank/DDBJ databases">
        <title>Mumia sp. nov., isolated from the intestinal contents of plateau pika (Ochotona curzoniae) in the Qinghai-Tibet plateau of China.</title>
        <authorList>
            <person name="Tian Z."/>
        </authorList>
    </citation>
    <scope>NUCLEOTIDE SEQUENCE [LARGE SCALE GENOMIC DNA]</scope>
    <source>
        <strain evidence="6">527</strain>
        <strain evidence="4">Z527</strain>
    </source>
</reference>
<evidence type="ECO:0000313" key="4">
    <source>
        <dbReference type="EMBL" id="TNC33030.1"/>
    </source>
</evidence>
<dbReference type="PANTHER" id="PTHR43158:SF5">
    <property type="entry name" value="ABC TRANSPORTER, ATP-BINDING PROTEIN"/>
    <property type="match status" value="1"/>
</dbReference>
<dbReference type="Gene3D" id="3.40.50.300">
    <property type="entry name" value="P-loop containing nucleotide triphosphate hydrolases"/>
    <property type="match status" value="1"/>
</dbReference>
<dbReference type="SUPFAM" id="SSF52540">
    <property type="entry name" value="P-loop containing nucleoside triphosphate hydrolases"/>
    <property type="match status" value="1"/>
</dbReference>
<dbReference type="InterPro" id="IPR003439">
    <property type="entry name" value="ABC_transporter-like_ATP-bd"/>
</dbReference>
<dbReference type="GO" id="GO:0016887">
    <property type="term" value="F:ATP hydrolysis activity"/>
    <property type="evidence" value="ECO:0007669"/>
    <property type="project" value="InterPro"/>
</dbReference>
<sequence length="302" mass="32161">MNTPYGAELSDVTVRYGRGKGDAALDGASFTVRPGTITGLLGRNGAGKSTALALLASFRRPTSGTVRVDGADPFENAAVMAGVQLVRESGDVVGDSPVNDTIGYYSGVRPLWDADYAKALLDQFGIDPKKTPDALSRGKQSALGCIIGLASRAPLTVFDESYLGMDAPSRYAFYDALLEDYTQHPRTIIVSSHLIDEVERLFEDVIVLHHGRTVVSETADALRDRAVSLVGPTSAVSKLADGRHTLATRSLGGTTQLTLEGGLDPEDVARARDAGVEVGRVSVQDLFIHLTQESETLKEDAR</sequence>
<dbReference type="AlphaFoldDB" id="A0A5C4MD51"/>
<dbReference type="GO" id="GO:0005524">
    <property type="term" value="F:ATP binding"/>
    <property type="evidence" value="ECO:0007669"/>
    <property type="project" value="UniProtKB-KW"/>
</dbReference>
<evidence type="ECO:0000313" key="5">
    <source>
        <dbReference type="EMBL" id="TNC40352.1"/>
    </source>
</evidence>
<dbReference type="EMBL" id="VDFR01000110">
    <property type="protein sequence ID" value="TNC40352.1"/>
    <property type="molecule type" value="Genomic_DNA"/>
</dbReference>
<keyword evidence="2 4" id="KW-0067">ATP-binding</keyword>